<protein>
    <submittedName>
        <fullName evidence="2">KRT15 isoform 9</fullName>
    </submittedName>
</protein>
<dbReference type="AlphaFoldDB" id="A0A2J8WAR0"/>
<name>A0A2J8WAR0_PONAB</name>
<comment type="caution">
    <text evidence="2">The sequence shown here is derived from an EMBL/GenBank/DDBJ whole genome shotgun (WGS) entry which is preliminary data.</text>
</comment>
<proteinExistence type="predicted"/>
<accession>A0A2J8WAR0</accession>
<reference evidence="2" key="1">
    <citation type="submission" date="2017-12" db="EMBL/GenBank/DDBJ databases">
        <title>High-resolution comparative analysis of great ape genomes.</title>
        <authorList>
            <person name="Pollen A."/>
            <person name="Hastie A."/>
            <person name="Hormozdiari F."/>
            <person name="Dougherty M."/>
            <person name="Liu R."/>
            <person name="Chaisson M."/>
            <person name="Hoppe E."/>
            <person name="Hill C."/>
            <person name="Pang A."/>
            <person name="Hillier L."/>
            <person name="Baker C."/>
            <person name="Armstrong J."/>
            <person name="Shendure J."/>
            <person name="Paten B."/>
            <person name="Wilson R."/>
            <person name="Chao H."/>
            <person name="Schneider V."/>
            <person name="Ventura M."/>
            <person name="Kronenberg Z."/>
            <person name="Murali S."/>
            <person name="Gordon D."/>
            <person name="Cantsilieris S."/>
            <person name="Munson K."/>
            <person name="Nelson B."/>
            <person name="Raja A."/>
            <person name="Underwood J."/>
            <person name="Diekhans M."/>
            <person name="Fiddes I."/>
            <person name="Haussler D."/>
            <person name="Eichler E."/>
        </authorList>
    </citation>
    <scope>NUCLEOTIDE SEQUENCE [LARGE SCALE GENOMIC DNA]</scope>
    <source>
        <strain evidence="2">Susie</strain>
    </source>
</reference>
<sequence>VTGTRSRLRPARNATTANISRPLKSTGTRLLLAGMFCRSMAVSKVCRRQ</sequence>
<dbReference type="EMBL" id="NDHI03003397">
    <property type="protein sequence ID" value="PNJ66843.1"/>
    <property type="molecule type" value="Genomic_DNA"/>
</dbReference>
<evidence type="ECO:0000256" key="1">
    <source>
        <dbReference type="SAM" id="MobiDB-lite"/>
    </source>
</evidence>
<evidence type="ECO:0000313" key="2">
    <source>
        <dbReference type="EMBL" id="PNJ66843.1"/>
    </source>
</evidence>
<feature type="non-terminal residue" evidence="2">
    <location>
        <position position="1"/>
    </location>
</feature>
<feature type="compositionally biased region" description="Basic residues" evidence="1">
    <location>
        <begin position="1"/>
        <end position="10"/>
    </location>
</feature>
<organism evidence="2">
    <name type="scientific">Pongo abelii</name>
    <name type="common">Sumatran orangutan</name>
    <name type="synonym">Pongo pygmaeus abelii</name>
    <dbReference type="NCBI Taxonomy" id="9601"/>
    <lineage>
        <taxon>Eukaryota</taxon>
        <taxon>Metazoa</taxon>
        <taxon>Chordata</taxon>
        <taxon>Craniata</taxon>
        <taxon>Vertebrata</taxon>
        <taxon>Euteleostomi</taxon>
        <taxon>Mammalia</taxon>
        <taxon>Eutheria</taxon>
        <taxon>Euarchontoglires</taxon>
        <taxon>Primates</taxon>
        <taxon>Haplorrhini</taxon>
        <taxon>Catarrhini</taxon>
        <taxon>Hominidae</taxon>
        <taxon>Pongo</taxon>
    </lineage>
</organism>
<feature type="region of interest" description="Disordered" evidence="1">
    <location>
        <begin position="1"/>
        <end position="20"/>
    </location>
</feature>
<gene>
    <name evidence="2" type="ORF">CR201_G0012597</name>
</gene>